<dbReference type="EMBL" id="QFQB01000002">
    <property type="protein sequence ID" value="PZQ48896.1"/>
    <property type="molecule type" value="Genomic_DNA"/>
</dbReference>
<organism evidence="2 3">
    <name type="scientific">Micavibrio aeruginosavorus</name>
    <dbReference type="NCBI Taxonomy" id="349221"/>
    <lineage>
        <taxon>Bacteria</taxon>
        <taxon>Pseudomonadati</taxon>
        <taxon>Bdellovibrionota</taxon>
        <taxon>Bdellovibrionia</taxon>
        <taxon>Bdellovibrionales</taxon>
        <taxon>Pseudobdellovibrionaceae</taxon>
        <taxon>Micavibrio</taxon>
    </lineage>
</organism>
<proteinExistence type="predicted"/>
<name>A0A2W5N627_9BACT</name>
<comment type="caution">
    <text evidence="2">The sequence shown here is derived from an EMBL/GenBank/DDBJ whole genome shotgun (WGS) entry which is preliminary data.</text>
</comment>
<evidence type="ECO:0000313" key="2">
    <source>
        <dbReference type="EMBL" id="PZQ48896.1"/>
    </source>
</evidence>
<dbReference type="Proteomes" id="UP000249417">
    <property type="component" value="Unassembled WGS sequence"/>
</dbReference>
<sequence>MPNDLLAQNKRDAAQFDADHAEAFEGARNADALGFAAQFDDNPEPPAAAPEKKSFTLENVGEGLKKGGEAAVKSSMSAGRDIGLGIVHAPRSAARGAAKGINNMISFLDEVDDWVPMPTLFDPKTKKFDPDFRSENDIEEAIGEEIGSPQLPVPAPNKTETVTGSLIEAAAQFAIGMKGVDKIGKAAGVAKGGASMMGNITKGALADLLAFDAHEERLSNVIEQVPQLKNPVTEYLAADPEDGPAEAKFKQAVEGVTLGAIGDVIFEGAKLLKRGKAAKKAMDAEGSTIDDLFDLPEGEKAGVDLDAGKFEFLGRADSDDLLLRKEKKLNDAQAEVDAAFGPKKALNDGPGESIDDFEINFARIEGPDDIKRLMDEMVNRPALKPSIEAARRGKRDARETLTAATDIDGFDELLSRRTGDAFNAETIVAARKVYYDTTSKLMEAAKRASAPEASDIDQYNFRKILATHHAVQKEFMGVRAEAGRALQAWNIPLAGSGGENVRALEQVLNEFGGAEASKSLAKRLTDAGNNLNTSQINAITQKAAFARTADAVTEAWTLGLLTSPTTHVVNISSNVLTGFVLGTERIGMAASKDSPVTLREGAEFFVGMLEAQKDAIKNAAQAFRTGQTGIGISKLDLPRTRATARDILDPDGKAGIFSKALDGWGAILNKYAGGMLAAGDEYQKTVLYQAQVRALAVREGIAQGMDPQALKKHAADALASPSPSIRADALSFANYGTFTKELGSIGQSVQRATAKMPLLRFVAPFVRTPANIFKFTFERTPLAPLSEKIRADLNAGGLRRAAAMTKIGMGTTIMAIGADLSQNGTLTGAGPSDPETRAALRRTGWQPYSIKIGDTYYSYARFEPAATVLGMSADMAEILSNYEAYDLDAQEEADELVTAAAIAMGNQVVGKTFLSGFADMVEMLSDPGRYGEQFLQKFAGSFVPAGVAAIERAADPAMESVFNKMDAIKARIPGASADVPPRRNIWGEEIKYFYPNEKSLTGASAERLLSLFNPVYYSKEQDAPVDRWMLKNGFEIDMPQKRQAFEGVRIDMRKFPKAYDRLIELRGQALPLQRYGNQSMKDFFENLATEEDPYGRHIGFFMAIGNDHDDQQNFINQVVRDYTDAAKDQLLDEYPELADEIARERSISDRARAVRPPAIPRRDSEEK</sequence>
<protein>
    <recommendedName>
        <fullName evidence="4">Large polyvalent protein associated domain-containing protein</fullName>
    </recommendedName>
</protein>
<accession>A0A2W5N627</accession>
<evidence type="ECO:0000256" key="1">
    <source>
        <dbReference type="SAM" id="MobiDB-lite"/>
    </source>
</evidence>
<dbReference type="AlphaFoldDB" id="A0A2W5N627"/>
<evidence type="ECO:0008006" key="4">
    <source>
        <dbReference type="Google" id="ProtNLM"/>
    </source>
</evidence>
<feature type="region of interest" description="Disordered" evidence="1">
    <location>
        <begin position="1145"/>
        <end position="1167"/>
    </location>
</feature>
<gene>
    <name evidence="2" type="ORF">DI551_00770</name>
</gene>
<evidence type="ECO:0000313" key="3">
    <source>
        <dbReference type="Proteomes" id="UP000249417"/>
    </source>
</evidence>
<reference evidence="2 3" key="1">
    <citation type="submission" date="2017-08" db="EMBL/GenBank/DDBJ databases">
        <title>Infants hospitalized years apart are colonized by the same room-sourced microbial strains.</title>
        <authorList>
            <person name="Brooks B."/>
            <person name="Olm M.R."/>
            <person name="Firek B.A."/>
            <person name="Baker R."/>
            <person name="Thomas B.C."/>
            <person name="Morowitz M.J."/>
            <person name="Banfield J.F."/>
        </authorList>
    </citation>
    <scope>NUCLEOTIDE SEQUENCE [LARGE SCALE GENOMIC DNA]</scope>
    <source>
        <strain evidence="2">S2_005_002_R2_29</strain>
    </source>
</reference>